<evidence type="ECO:0000313" key="5">
    <source>
        <dbReference type="Proteomes" id="UP000015523"/>
    </source>
</evidence>
<evidence type="ECO:0000256" key="2">
    <source>
        <dbReference type="SAM" id="MobiDB-lite"/>
    </source>
</evidence>
<dbReference type="RefSeq" id="WP_021319589.1">
    <property type="nucleotide sequence ID" value="NZ_AUWY01000120.1"/>
</dbReference>
<dbReference type="Pfam" id="PF00472">
    <property type="entry name" value="RF-1"/>
    <property type="match status" value="1"/>
</dbReference>
<gene>
    <name evidence="4" type="ORF">M529_19980</name>
</gene>
<protein>
    <submittedName>
        <fullName evidence="4">Peptide chain release factor I</fullName>
    </submittedName>
</protein>
<proteinExistence type="inferred from homology"/>
<evidence type="ECO:0000256" key="1">
    <source>
        <dbReference type="ARBA" id="ARBA00010835"/>
    </source>
</evidence>
<dbReference type="NCBIfam" id="NF006718">
    <property type="entry name" value="PRK09256.1"/>
    <property type="match status" value="1"/>
</dbReference>
<sequence>MPGFEIPEDALEERFVTGGGPGGQNVNKVATAVQLRVDLFRLGLPPYAYRKLKELAGSRLTSANEILIQANRFRTQEANRQDARERLAEMIEKAHQRDPRRIATKPGKAAKARRVDAKKARSSVKAGRGKVRMD</sequence>
<comment type="caution">
    <text evidence="4">The sequence shown here is derived from an EMBL/GenBank/DDBJ whole genome shotgun (WGS) entry which is preliminary data.</text>
</comment>
<dbReference type="InterPro" id="IPR000352">
    <property type="entry name" value="Pep_chain_release_fac_I"/>
</dbReference>
<dbReference type="InterPro" id="IPR045853">
    <property type="entry name" value="Pep_chain_release_fac_I_sf"/>
</dbReference>
<dbReference type="GO" id="GO:0003747">
    <property type="term" value="F:translation release factor activity"/>
    <property type="evidence" value="ECO:0007669"/>
    <property type="project" value="InterPro"/>
</dbReference>
<comment type="similarity">
    <text evidence="1">Belongs to the prokaryotic/mitochondrial release factor family.</text>
</comment>
<dbReference type="OrthoDB" id="9815709at2"/>
<dbReference type="EMBL" id="AUWY01000120">
    <property type="protein sequence ID" value="EQB30626.1"/>
    <property type="molecule type" value="Genomic_DNA"/>
</dbReference>
<dbReference type="PANTHER" id="PTHR47814:SF1">
    <property type="entry name" value="PEPTIDYL-TRNA HYDROLASE ARFB"/>
    <property type="match status" value="1"/>
</dbReference>
<feature type="domain" description="Prokaryotic-type class I peptide chain release factors" evidence="3">
    <location>
        <begin position="4"/>
        <end position="128"/>
    </location>
</feature>
<name>T0IY15_9SPHN</name>
<dbReference type="SUPFAM" id="SSF75620">
    <property type="entry name" value="Release factor"/>
    <property type="match status" value="1"/>
</dbReference>
<organism evidence="4 5">
    <name type="scientific">Sphingobium ummariense RL-3</name>
    <dbReference type="NCBI Taxonomy" id="1346791"/>
    <lineage>
        <taxon>Bacteria</taxon>
        <taxon>Pseudomonadati</taxon>
        <taxon>Pseudomonadota</taxon>
        <taxon>Alphaproteobacteria</taxon>
        <taxon>Sphingomonadales</taxon>
        <taxon>Sphingomonadaceae</taxon>
        <taxon>Sphingobium</taxon>
    </lineage>
</organism>
<dbReference type="Proteomes" id="UP000015523">
    <property type="component" value="Unassembled WGS sequence"/>
</dbReference>
<dbReference type="STRING" id="1346791.M529_19980"/>
<dbReference type="AlphaFoldDB" id="T0IY15"/>
<reference evidence="4 5" key="1">
    <citation type="journal article" date="2013" name="Genome Announc.">
        <title>Draft Genome Sequence of Sphingobium ummariense Strain RL-3, a Hexachlorocyclohexane-Degrading Bacterium.</title>
        <authorList>
            <person name="Kohli P."/>
            <person name="Dua A."/>
            <person name="Sangwan N."/>
            <person name="Oldach P."/>
            <person name="Khurana J.P."/>
            <person name="Lal R."/>
        </authorList>
    </citation>
    <scope>NUCLEOTIDE SEQUENCE [LARGE SCALE GENOMIC DNA]</scope>
    <source>
        <strain evidence="4 5">RL-3</strain>
    </source>
</reference>
<evidence type="ECO:0000259" key="3">
    <source>
        <dbReference type="Pfam" id="PF00472"/>
    </source>
</evidence>
<dbReference type="Gene3D" id="3.30.160.20">
    <property type="match status" value="1"/>
</dbReference>
<dbReference type="PANTHER" id="PTHR47814">
    <property type="entry name" value="PEPTIDYL-TRNA HYDROLASE ARFB"/>
    <property type="match status" value="1"/>
</dbReference>
<evidence type="ECO:0000313" key="4">
    <source>
        <dbReference type="EMBL" id="EQB30626.1"/>
    </source>
</evidence>
<feature type="region of interest" description="Disordered" evidence="2">
    <location>
        <begin position="104"/>
        <end position="134"/>
    </location>
</feature>
<keyword evidence="5" id="KW-1185">Reference proteome</keyword>
<dbReference type="GO" id="GO:0004045">
    <property type="term" value="F:peptidyl-tRNA hydrolase activity"/>
    <property type="evidence" value="ECO:0007669"/>
    <property type="project" value="TreeGrafter"/>
</dbReference>
<accession>T0IY15</accession>
<dbReference type="GO" id="GO:0043022">
    <property type="term" value="F:ribosome binding"/>
    <property type="evidence" value="ECO:0007669"/>
    <property type="project" value="TreeGrafter"/>
</dbReference>
<dbReference type="PATRIC" id="fig|1346791.3.peg.3858"/>
<dbReference type="eggNOG" id="COG0216">
    <property type="taxonomic scope" value="Bacteria"/>
</dbReference>
<dbReference type="GO" id="GO:0072344">
    <property type="term" value="P:rescue of stalled ribosome"/>
    <property type="evidence" value="ECO:0007669"/>
    <property type="project" value="TreeGrafter"/>
</dbReference>